<keyword evidence="2" id="KW-0472">Membrane</keyword>
<organism evidence="3 4">
    <name type="scientific">Streptacidiphilus pinicola</name>
    <dbReference type="NCBI Taxonomy" id="2219663"/>
    <lineage>
        <taxon>Bacteria</taxon>
        <taxon>Bacillati</taxon>
        <taxon>Actinomycetota</taxon>
        <taxon>Actinomycetes</taxon>
        <taxon>Kitasatosporales</taxon>
        <taxon>Streptomycetaceae</taxon>
        <taxon>Streptacidiphilus</taxon>
    </lineage>
</organism>
<comment type="caution">
    <text evidence="3">The sequence shown here is derived from an EMBL/GenBank/DDBJ whole genome shotgun (WGS) entry which is preliminary data.</text>
</comment>
<keyword evidence="2" id="KW-1133">Transmembrane helix</keyword>
<gene>
    <name evidence="3" type="ORF">DN069_18560</name>
</gene>
<reference evidence="3 4" key="1">
    <citation type="submission" date="2018-06" db="EMBL/GenBank/DDBJ databases">
        <title>Streptacidiphilus pinicola sp. nov., isolated from pine grove soil.</title>
        <authorList>
            <person name="Roh S.G."/>
            <person name="Park S."/>
            <person name="Kim M.-K."/>
            <person name="Yun B.-R."/>
            <person name="Park J."/>
            <person name="Kim M.J."/>
            <person name="Kim Y.S."/>
            <person name="Kim S.B."/>
        </authorList>
    </citation>
    <scope>NUCLEOTIDE SEQUENCE [LARGE SCALE GENOMIC DNA]</scope>
    <source>
        <strain evidence="3 4">MMS16-CNU450</strain>
    </source>
</reference>
<evidence type="ECO:0000313" key="4">
    <source>
        <dbReference type="Proteomes" id="UP000248889"/>
    </source>
</evidence>
<dbReference type="AlphaFoldDB" id="A0A2X0J991"/>
<dbReference type="EMBL" id="QKYN01000072">
    <property type="protein sequence ID" value="RAG84048.1"/>
    <property type="molecule type" value="Genomic_DNA"/>
</dbReference>
<feature type="region of interest" description="Disordered" evidence="1">
    <location>
        <begin position="52"/>
        <end position="75"/>
    </location>
</feature>
<keyword evidence="2" id="KW-0812">Transmembrane</keyword>
<protein>
    <submittedName>
        <fullName evidence="3">Phage holin family protein</fullName>
    </submittedName>
</protein>
<evidence type="ECO:0000256" key="2">
    <source>
        <dbReference type="SAM" id="Phobius"/>
    </source>
</evidence>
<feature type="transmembrane region" description="Helical" evidence="2">
    <location>
        <begin position="12"/>
        <end position="34"/>
    </location>
</feature>
<dbReference type="InterPro" id="IPR009937">
    <property type="entry name" value="Phage_holin_3_6"/>
</dbReference>
<dbReference type="RefSeq" id="WP_133259961.1">
    <property type="nucleotide sequence ID" value="NZ_QKYN01000072.1"/>
</dbReference>
<feature type="non-terminal residue" evidence="3">
    <location>
        <position position="1"/>
    </location>
</feature>
<evidence type="ECO:0000313" key="3">
    <source>
        <dbReference type="EMBL" id="RAG84048.1"/>
    </source>
</evidence>
<proteinExistence type="predicted"/>
<accession>A0A2X0J991</accession>
<keyword evidence="4" id="KW-1185">Reference proteome</keyword>
<dbReference type="OrthoDB" id="5150146at2"/>
<evidence type="ECO:0000256" key="1">
    <source>
        <dbReference type="SAM" id="MobiDB-lite"/>
    </source>
</evidence>
<name>A0A2X0J991_9ACTN</name>
<sequence>IHNLGLGLAWSFLIVAGAYVVIAVIAALIAVRFFKKLSPPERTIAGAKATADVLKSAKPRPAPSVSGDGHKALTP</sequence>
<dbReference type="Proteomes" id="UP000248889">
    <property type="component" value="Unassembled WGS sequence"/>
</dbReference>
<dbReference type="Pfam" id="PF07332">
    <property type="entry name" value="Phage_holin_3_6"/>
    <property type="match status" value="1"/>
</dbReference>